<sequence>MVDCHSTFVSLDFEQGSNHSIGTDGASSVCSSRYGSLSAELRYVESIAEKLQEHLLAHNMVKDRKTFLQKNIPKCFVGQQAVTVIQQLLQQEEEEFLQDHDASGVTREEAVEKGTQMMKEFQFFKHATSTSTNTNDTVKQQLLDSDTALYVFDHNLPAQVRRMKKKYPTYWDKMQLFEENVDLQDRRHMFRVFPDCFIAREAVDMLMNLKIVRSRNEAVHLVRKLNQKVFCCQHVCMEHDFEDEYLFFRLVPKNERMPAPIRPTTRRHRGKSPKRSLSISTCSSVGNELSTMGSSKDKNEERRNRRRSKKLERLEAEKKACSALRDSTTSTNTEATVPLSEEFTLEPEKKERANRRRKEHKKISRCSSAPSLDAGLIKQKNRKRAEDIKNRLANFKQEMKTKQAAATA</sequence>
<dbReference type="PANTHER" id="PTHR16206">
    <property type="entry name" value="DEP DOMAIN-CONTAINING"/>
    <property type="match status" value="1"/>
</dbReference>
<feature type="compositionally biased region" description="Basic residues" evidence="2">
    <location>
        <begin position="264"/>
        <end position="274"/>
    </location>
</feature>
<dbReference type="OrthoDB" id="39497at2759"/>
<feature type="region of interest" description="Disordered" evidence="2">
    <location>
        <begin position="257"/>
        <end position="372"/>
    </location>
</feature>
<keyword evidence="5" id="KW-1185">Reference proteome</keyword>
<dbReference type="SMART" id="SM00049">
    <property type="entry name" value="DEP"/>
    <property type="match status" value="2"/>
</dbReference>
<feature type="domain" description="DEP" evidence="3">
    <location>
        <begin position="177"/>
        <end position="252"/>
    </location>
</feature>
<evidence type="ECO:0000256" key="2">
    <source>
        <dbReference type="SAM" id="MobiDB-lite"/>
    </source>
</evidence>
<feature type="compositionally biased region" description="Polar residues" evidence="2">
    <location>
        <begin position="325"/>
        <end position="335"/>
    </location>
</feature>
<dbReference type="SUPFAM" id="SSF46785">
    <property type="entry name" value="Winged helix' DNA-binding domain"/>
    <property type="match status" value="2"/>
</dbReference>
<feature type="compositionally biased region" description="Basic residues" evidence="2">
    <location>
        <begin position="352"/>
        <end position="364"/>
    </location>
</feature>
<feature type="domain" description="DEP" evidence="3">
    <location>
        <begin position="56"/>
        <end position="154"/>
    </location>
</feature>
<evidence type="ECO:0000313" key="4">
    <source>
        <dbReference type="EMBL" id="CAB9529896.1"/>
    </source>
</evidence>
<feature type="compositionally biased region" description="Basic and acidic residues" evidence="2">
    <location>
        <begin position="311"/>
        <end position="320"/>
    </location>
</feature>
<name>A0A9N8EZ33_9STRA</name>
<evidence type="ECO:0000313" key="5">
    <source>
        <dbReference type="Proteomes" id="UP001153069"/>
    </source>
</evidence>
<dbReference type="Gene3D" id="1.10.10.10">
    <property type="entry name" value="Winged helix-like DNA-binding domain superfamily/Winged helix DNA-binding domain"/>
    <property type="match status" value="2"/>
</dbReference>
<protein>
    <submittedName>
        <fullName evidence="4">DEP domain-containing mTOR-interacting protein</fullName>
    </submittedName>
</protein>
<evidence type="ECO:0000256" key="1">
    <source>
        <dbReference type="SAM" id="Coils"/>
    </source>
</evidence>
<dbReference type="Pfam" id="PF00610">
    <property type="entry name" value="DEP"/>
    <property type="match status" value="1"/>
</dbReference>
<organism evidence="4 5">
    <name type="scientific">Seminavis robusta</name>
    <dbReference type="NCBI Taxonomy" id="568900"/>
    <lineage>
        <taxon>Eukaryota</taxon>
        <taxon>Sar</taxon>
        <taxon>Stramenopiles</taxon>
        <taxon>Ochrophyta</taxon>
        <taxon>Bacillariophyta</taxon>
        <taxon>Bacillariophyceae</taxon>
        <taxon>Bacillariophycidae</taxon>
        <taxon>Naviculales</taxon>
        <taxon>Naviculaceae</taxon>
        <taxon>Seminavis</taxon>
    </lineage>
</organism>
<proteinExistence type="predicted"/>
<dbReference type="InterPro" id="IPR036388">
    <property type="entry name" value="WH-like_DNA-bd_sf"/>
</dbReference>
<keyword evidence="1" id="KW-0175">Coiled coil</keyword>
<evidence type="ECO:0000259" key="3">
    <source>
        <dbReference type="SMART" id="SM00049"/>
    </source>
</evidence>
<feature type="compositionally biased region" description="Polar residues" evidence="2">
    <location>
        <begin position="275"/>
        <end position="294"/>
    </location>
</feature>
<accession>A0A9N8EZ33</accession>
<dbReference type="Proteomes" id="UP001153069">
    <property type="component" value="Unassembled WGS sequence"/>
</dbReference>
<dbReference type="GO" id="GO:0035556">
    <property type="term" value="P:intracellular signal transduction"/>
    <property type="evidence" value="ECO:0007669"/>
    <property type="project" value="InterPro"/>
</dbReference>
<reference evidence="4" key="1">
    <citation type="submission" date="2020-06" db="EMBL/GenBank/DDBJ databases">
        <authorList>
            <consortium name="Plant Systems Biology data submission"/>
        </authorList>
    </citation>
    <scope>NUCLEOTIDE SEQUENCE</scope>
    <source>
        <strain evidence="4">D6</strain>
    </source>
</reference>
<dbReference type="InterPro" id="IPR036390">
    <property type="entry name" value="WH_DNA-bd_sf"/>
</dbReference>
<feature type="coiled-coil region" evidence="1">
    <location>
        <begin position="378"/>
        <end position="405"/>
    </location>
</feature>
<dbReference type="PANTHER" id="PTHR16206:SF4">
    <property type="entry name" value="PROTEIN LET-99"/>
    <property type="match status" value="1"/>
</dbReference>
<gene>
    <name evidence="4" type="ORF">SEMRO_2663_G334050.1</name>
</gene>
<dbReference type="InterPro" id="IPR000591">
    <property type="entry name" value="DEP_dom"/>
</dbReference>
<comment type="caution">
    <text evidence="4">The sequence shown here is derived from an EMBL/GenBank/DDBJ whole genome shotgun (WGS) entry which is preliminary data.</text>
</comment>
<dbReference type="AlphaFoldDB" id="A0A9N8EZ33"/>
<dbReference type="CDD" id="cd04371">
    <property type="entry name" value="DEP"/>
    <property type="match status" value="1"/>
</dbReference>
<dbReference type="EMBL" id="CAICTM010002661">
    <property type="protein sequence ID" value="CAB9529896.1"/>
    <property type="molecule type" value="Genomic_DNA"/>
</dbReference>